<proteinExistence type="predicted"/>
<dbReference type="Proteomes" id="UP000283458">
    <property type="component" value="Unassembled WGS sequence"/>
</dbReference>
<name>A0A418VUW4_9PROT</name>
<evidence type="ECO:0000313" key="1">
    <source>
        <dbReference type="EMBL" id="RJF80947.1"/>
    </source>
</evidence>
<keyword evidence="2" id="KW-1185">Reference proteome</keyword>
<dbReference type="OrthoDB" id="7307607at2"/>
<evidence type="ECO:0000313" key="2">
    <source>
        <dbReference type="Proteomes" id="UP000283458"/>
    </source>
</evidence>
<comment type="caution">
    <text evidence="1">The sequence shown here is derived from an EMBL/GenBank/DDBJ whole genome shotgun (WGS) entry which is preliminary data.</text>
</comment>
<protein>
    <submittedName>
        <fullName evidence="1">Uncharacterized protein</fullName>
    </submittedName>
</protein>
<gene>
    <name evidence="1" type="ORF">D3877_11980</name>
</gene>
<reference evidence="1 2" key="1">
    <citation type="submission" date="2018-09" db="EMBL/GenBank/DDBJ databases">
        <authorList>
            <person name="Zhu H."/>
        </authorList>
    </citation>
    <scope>NUCLEOTIDE SEQUENCE [LARGE SCALE GENOMIC DNA]</scope>
    <source>
        <strain evidence="1 2">K2W22B-5</strain>
    </source>
</reference>
<dbReference type="EMBL" id="QYUL01000002">
    <property type="protein sequence ID" value="RJF80947.1"/>
    <property type="molecule type" value="Genomic_DNA"/>
</dbReference>
<accession>A0A418VUW4</accession>
<dbReference type="RefSeq" id="WP_119831040.1">
    <property type="nucleotide sequence ID" value="NZ_QYUL01000002.1"/>
</dbReference>
<dbReference type="AlphaFoldDB" id="A0A418VUW4"/>
<organism evidence="1 2">
    <name type="scientific">Azospirillum cavernae</name>
    <dbReference type="NCBI Taxonomy" id="2320860"/>
    <lineage>
        <taxon>Bacteria</taxon>
        <taxon>Pseudomonadati</taxon>
        <taxon>Pseudomonadota</taxon>
        <taxon>Alphaproteobacteria</taxon>
        <taxon>Rhodospirillales</taxon>
        <taxon>Azospirillaceae</taxon>
        <taxon>Azospirillum</taxon>
    </lineage>
</organism>
<sequence length="90" mass="9054">MAARTASLQLISKIHAGDRRALDTLLRTLHSAPTVTALTDSTGGSANDTLVAVGATNGSDVSAAINNNFADLAAKVNALRSALITAGILP</sequence>